<dbReference type="InterPro" id="IPR052343">
    <property type="entry name" value="Retrotransposon-Effector_Assoc"/>
</dbReference>
<name>A0AAE0AW13_9ROSI</name>
<dbReference type="PROSITE" id="PS50878">
    <property type="entry name" value="RT_POL"/>
    <property type="match status" value="1"/>
</dbReference>
<comment type="caution">
    <text evidence="2">The sequence shown here is derived from an EMBL/GenBank/DDBJ whole genome shotgun (WGS) entry which is preliminary data.</text>
</comment>
<evidence type="ECO:0000259" key="1">
    <source>
        <dbReference type="PROSITE" id="PS50878"/>
    </source>
</evidence>
<dbReference type="InterPro" id="IPR043502">
    <property type="entry name" value="DNA/RNA_pol_sf"/>
</dbReference>
<feature type="domain" description="Reverse transcriptase" evidence="1">
    <location>
        <begin position="40"/>
        <end position="249"/>
    </location>
</feature>
<dbReference type="InterPro" id="IPR000477">
    <property type="entry name" value="RT_dom"/>
</dbReference>
<dbReference type="AlphaFoldDB" id="A0AAE0AW13"/>
<keyword evidence="3" id="KW-1185">Reference proteome</keyword>
<organism evidence="2 3">
    <name type="scientific">Dipteronia sinensis</name>
    <dbReference type="NCBI Taxonomy" id="43782"/>
    <lineage>
        <taxon>Eukaryota</taxon>
        <taxon>Viridiplantae</taxon>
        <taxon>Streptophyta</taxon>
        <taxon>Embryophyta</taxon>
        <taxon>Tracheophyta</taxon>
        <taxon>Spermatophyta</taxon>
        <taxon>Magnoliopsida</taxon>
        <taxon>eudicotyledons</taxon>
        <taxon>Gunneridae</taxon>
        <taxon>Pentapetalae</taxon>
        <taxon>rosids</taxon>
        <taxon>malvids</taxon>
        <taxon>Sapindales</taxon>
        <taxon>Sapindaceae</taxon>
        <taxon>Hippocastanoideae</taxon>
        <taxon>Acereae</taxon>
        <taxon>Dipteronia</taxon>
    </lineage>
</organism>
<dbReference type="Proteomes" id="UP001281410">
    <property type="component" value="Unassembled WGS sequence"/>
</dbReference>
<dbReference type="SUPFAM" id="SSF56672">
    <property type="entry name" value="DNA/RNA polymerases"/>
    <property type="match status" value="1"/>
</dbReference>
<accession>A0AAE0AW13</accession>
<sequence>MEALSSCDGNKAPGLDGFNLNFVKANWEVVEDDFLKFMVDFHDDGVVVKELNMTFIALIPKCARPENMSDFRPISLVGSFYKILAKTLANRLKKVIGSVIGETQSAFVKDHQILDSFVVAEEIIRHWKKSKRGRLVVKLDFENAYYSLDHSFLDNVLKDMGFGRKWRHWMSCCVFSLVLSVLVNRCPTRQLGIEKGLRQGDPISPFLFNIAVEGLSALFRKAADMGLVKGAVLGVEELRIPHFTFAIYG</sequence>
<gene>
    <name evidence="2" type="ORF">Dsin_004471</name>
</gene>
<dbReference type="Pfam" id="PF00078">
    <property type="entry name" value="RVT_1"/>
    <property type="match status" value="1"/>
</dbReference>
<dbReference type="PANTHER" id="PTHR46890">
    <property type="entry name" value="NON-LTR RETROLELEMENT REVERSE TRANSCRIPTASE-LIKE PROTEIN-RELATED"/>
    <property type="match status" value="1"/>
</dbReference>
<evidence type="ECO:0000313" key="2">
    <source>
        <dbReference type="EMBL" id="KAK3224609.1"/>
    </source>
</evidence>
<evidence type="ECO:0000313" key="3">
    <source>
        <dbReference type="Proteomes" id="UP001281410"/>
    </source>
</evidence>
<dbReference type="PANTHER" id="PTHR46890:SF50">
    <property type="entry name" value="RNA-DIRECTED DNA POLYMERASE, EUKARYOTA, REVERSE TRANSCRIPTASE ZINC-BINDING DOMAIN PROTEIN-RELATED"/>
    <property type="match status" value="1"/>
</dbReference>
<proteinExistence type="predicted"/>
<reference evidence="2" key="1">
    <citation type="journal article" date="2023" name="Plant J.">
        <title>Genome sequences and population genomics provide insights into the demographic history, inbreeding, and mutation load of two 'living fossil' tree species of Dipteronia.</title>
        <authorList>
            <person name="Feng Y."/>
            <person name="Comes H.P."/>
            <person name="Chen J."/>
            <person name="Zhu S."/>
            <person name="Lu R."/>
            <person name="Zhang X."/>
            <person name="Li P."/>
            <person name="Qiu J."/>
            <person name="Olsen K.M."/>
            <person name="Qiu Y."/>
        </authorList>
    </citation>
    <scope>NUCLEOTIDE SEQUENCE</scope>
    <source>
        <strain evidence="2">NBL</strain>
    </source>
</reference>
<dbReference type="CDD" id="cd01650">
    <property type="entry name" value="RT_nLTR_like"/>
    <property type="match status" value="1"/>
</dbReference>
<dbReference type="EMBL" id="JANJYJ010000002">
    <property type="protein sequence ID" value="KAK3224609.1"/>
    <property type="molecule type" value="Genomic_DNA"/>
</dbReference>
<protein>
    <recommendedName>
        <fullName evidence="1">Reverse transcriptase domain-containing protein</fullName>
    </recommendedName>
</protein>